<dbReference type="GO" id="GO:0016020">
    <property type="term" value="C:membrane"/>
    <property type="evidence" value="ECO:0007669"/>
    <property type="project" value="UniProtKB-SubCell"/>
</dbReference>
<dbReference type="Proteomes" id="UP000199215">
    <property type="component" value="Unassembled WGS sequence"/>
</dbReference>
<dbReference type="GO" id="GO:0000156">
    <property type="term" value="F:phosphorelay response regulator activity"/>
    <property type="evidence" value="ECO:0007669"/>
    <property type="project" value="TreeGrafter"/>
</dbReference>
<dbReference type="Gene3D" id="3.30.450.40">
    <property type="match status" value="1"/>
</dbReference>
<dbReference type="InterPro" id="IPR003018">
    <property type="entry name" value="GAF"/>
</dbReference>
<keyword evidence="9" id="KW-1185">Reference proteome</keyword>
<reference evidence="8 9" key="1">
    <citation type="submission" date="2016-10" db="EMBL/GenBank/DDBJ databases">
        <authorList>
            <person name="de Groot N.N."/>
        </authorList>
    </citation>
    <scope>NUCLEOTIDE SEQUENCE [LARGE SCALE GENOMIC DNA]</scope>
    <source>
        <strain evidence="8 9">IBRC-M10418</strain>
    </source>
</reference>
<gene>
    <name evidence="8" type="ORF">SAMN05192561_101840</name>
</gene>
<evidence type="ECO:0000256" key="5">
    <source>
        <dbReference type="ARBA" id="ARBA00023136"/>
    </source>
</evidence>
<evidence type="ECO:0000256" key="3">
    <source>
        <dbReference type="ARBA" id="ARBA00022679"/>
    </source>
</evidence>
<dbReference type="InterPro" id="IPR003594">
    <property type="entry name" value="HATPase_dom"/>
</dbReference>
<evidence type="ECO:0000313" key="9">
    <source>
        <dbReference type="Proteomes" id="UP000199215"/>
    </source>
</evidence>
<dbReference type="InterPro" id="IPR005467">
    <property type="entry name" value="His_kinase_dom"/>
</dbReference>
<dbReference type="EC" id="2.7.13.3" evidence="2"/>
<dbReference type="GO" id="GO:0006355">
    <property type="term" value="P:regulation of DNA-templated transcription"/>
    <property type="evidence" value="ECO:0007669"/>
    <property type="project" value="InterPro"/>
</dbReference>
<dbReference type="Gene3D" id="3.30.450.20">
    <property type="entry name" value="PAS domain"/>
    <property type="match status" value="1"/>
</dbReference>
<dbReference type="GO" id="GO:0007234">
    <property type="term" value="P:osmosensory signaling via phosphorelay pathway"/>
    <property type="evidence" value="ECO:0007669"/>
    <property type="project" value="TreeGrafter"/>
</dbReference>
<name>A0A1H6HZU1_9EURY</name>
<dbReference type="CDD" id="cd00075">
    <property type="entry name" value="HATPase"/>
    <property type="match status" value="1"/>
</dbReference>
<evidence type="ECO:0000256" key="1">
    <source>
        <dbReference type="ARBA" id="ARBA00000085"/>
    </source>
</evidence>
<dbReference type="SMART" id="SM00091">
    <property type="entry name" value="PAS"/>
    <property type="match status" value="1"/>
</dbReference>
<dbReference type="PRINTS" id="PR00344">
    <property type="entry name" value="BCTRLSENSOR"/>
</dbReference>
<dbReference type="InterPro" id="IPR004358">
    <property type="entry name" value="Sig_transdc_His_kin-like_C"/>
</dbReference>
<dbReference type="PROSITE" id="PS50109">
    <property type="entry name" value="HIS_KIN"/>
    <property type="match status" value="1"/>
</dbReference>
<dbReference type="InterPro" id="IPR029016">
    <property type="entry name" value="GAF-like_dom_sf"/>
</dbReference>
<dbReference type="PANTHER" id="PTHR42878">
    <property type="entry name" value="TWO-COMPONENT HISTIDINE KINASE"/>
    <property type="match status" value="1"/>
</dbReference>
<dbReference type="GO" id="GO:0004673">
    <property type="term" value="F:protein histidine kinase activity"/>
    <property type="evidence" value="ECO:0007669"/>
    <property type="project" value="UniProtKB-EC"/>
</dbReference>
<proteinExistence type="predicted"/>
<dbReference type="SMART" id="SM00387">
    <property type="entry name" value="HATPase_c"/>
    <property type="match status" value="1"/>
</dbReference>
<evidence type="ECO:0000259" key="6">
    <source>
        <dbReference type="PROSITE" id="PS50109"/>
    </source>
</evidence>
<comment type="catalytic activity">
    <reaction evidence="1">
        <text>ATP + protein L-histidine = ADP + protein N-phospho-L-histidine.</text>
        <dbReference type="EC" id="2.7.13.3"/>
    </reaction>
</comment>
<dbReference type="PANTHER" id="PTHR42878:SF13">
    <property type="entry name" value="HISTIDINE KINASE"/>
    <property type="match status" value="1"/>
</dbReference>
<dbReference type="SUPFAM" id="SSF55781">
    <property type="entry name" value="GAF domain-like"/>
    <property type="match status" value="1"/>
</dbReference>
<dbReference type="AlphaFoldDB" id="A0A1H6HZU1"/>
<dbReference type="NCBIfam" id="TIGR00229">
    <property type="entry name" value="sensory_box"/>
    <property type="match status" value="1"/>
</dbReference>
<feature type="domain" description="Histidine kinase" evidence="6">
    <location>
        <begin position="313"/>
        <end position="515"/>
    </location>
</feature>
<sequence>MESVAYRDQIYEIFADPNTEFETQITQALSTGTEFLDLSVGFFTRIIDGTQKILHATGDHPLIQPGESCPLNEAYCRRTIEIDSQLAIEDAYASPEISDTAIETFDLGAYIGAKVIVDGEVYGTACFADTEPRDDPFVDAERFFVELVARLGGQAIERRRYERELTQREERLNEQREIYRAVIDANFDSVFRFDTDGMFTYASESVRDLLGYSPAELIGQPITITHPDAQTSERALKSRSQILSGEPAEARDLPLQTKSGDIVYTDIRGVPVYDGGVPESERSEDDIVGIQLLIRDATERRQREGLISVINRVLRHNVRNEMTVIRGWADMLAEDMDGEQATKATVIRAAATRLLDLTESAQQIEENRDISPELEPTDIIPLVDRIVTECETRYSDVSITVDAPDKAIAETLPRVEVALFELVDNAAKHGGSPAFIEIDVYVSDLQVICQIRDDGPGLPNAERGVLETGEETPLVHGQGLGLWLCYWIITTLDGTIEVTEFDRGTTIEVHLPTPSGSR</sequence>
<keyword evidence="4" id="KW-0418">Kinase</keyword>
<feature type="domain" description="PAS" evidence="7">
    <location>
        <begin position="175"/>
        <end position="246"/>
    </location>
</feature>
<dbReference type="SMART" id="SM00065">
    <property type="entry name" value="GAF"/>
    <property type="match status" value="1"/>
</dbReference>
<evidence type="ECO:0000256" key="4">
    <source>
        <dbReference type="ARBA" id="ARBA00022777"/>
    </source>
</evidence>
<evidence type="ECO:0000313" key="8">
    <source>
        <dbReference type="EMBL" id="SEH41889.1"/>
    </source>
</evidence>
<dbReference type="Pfam" id="PF00989">
    <property type="entry name" value="PAS"/>
    <property type="match status" value="1"/>
</dbReference>
<dbReference type="InterPro" id="IPR050351">
    <property type="entry name" value="BphY/WalK/GraS-like"/>
</dbReference>
<evidence type="ECO:0000256" key="2">
    <source>
        <dbReference type="ARBA" id="ARBA00012438"/>
    </source>
</evidence>
<dbReference type="SUPFAM" id="SSF55874">
    <property type="entry name" value="ATPase domain of HSP90 chaperone/DNA topoisomerase II/histidine kinase"/>
    <property type="match status" value="1"/>
</dbReference>
<keyword evidence="5" id="KW-0472">Membrane</keyword>
<evidence type="ECO:0000259" key="7">
    <source>
        <dbReference type="PROSITE" id="PS50112"/>
    </source>
</evidence>
<dbReference type="CDD" id="cd00130">
    <property type="entry name" value="PAS"/>
    <property type="match status" value="1"/>
</dbReference>
<keyword evidence="3" id="KW-0808">Transferase</keyword>
<dbReference type="Pfam" id="PF02518">
    <property type="entry name" value="HATPase_c"/>
    <property type="match status" value="1"/>
</dbReference>
<dbReference type="OrthoDB" id="230688at2157"/>
<dbReference type="Pfam" id="PF01590">
    <property type="entry name" value="GAF"/>
    <property type="match status" value="1"/>
</dbReference>
<dbReference type="InterPro" id="IPR000014">
    <property type="entry name" value="PAS"/>
</dbReference>
<dbReference type="RefSeq" id="WP_092814657.1">
    <property type="nucleotide sequence ID" value="NZ_FNWU01000001.1"/>
</dbReference>
<dbReference type="EMBL" id="FNWU01000001">
    <property type="protein sequence ID" value="SEH41889.1"/>
    <property type="molecule type" value="Genomic_DNA"/>
</dbReference>
<dbReference type="STRING" id="1267564.SAMN05192561_101840"/>
<dbReference type="PROSITE" id="PS50112">
    <property type="entry name" value="PAS"/>
    <property type="match status" value="1"/>
</dbReference>
<accession>A0A1H6HZU1</accession>
<dbReference type="InterPro" id="IPR035965">
    <property type="entry name" value="PAS-like_dom_sf"/>
</dbReference>
<dbReference type="Gene3D" id="3.30.565.10">
    <property type="entry name" value="Histidine kinase-like ATPase, C-terminal domain"/>
    <property type="match status" value="1"/>
</dbReference>
<organism evidence="8 9">
    <name type="scientific">Halopenitus malekzadehii</name>
    <dbReference type="NCBI Taxonomy" id="1267564"/>
    <lineage>
        <taxon>Archaea</taxon>
        <taxon>Methanobacteriati</taxon>
        <taxon>Methanobacteriota</taxon>
        <taxon>Stenosarchaea group</taxon>
        <taxon>Halobacteria</taxon>
        <taxon>Halobacteriales</taxon>
        <taxon>Haloferacaceae</taxon>
        <taxon>Halopenitus</taxon>
    </lineage>
</organism>
<protein>
    <recommendedName>
        <fullName evidence="2">histidine kinase</fullName>
        <ecNumber evidence="2">2.7.13.3</ecNumber>
    </recommendedName>
</protein>
<dbReference type="GO" id="GO:0030295">
    <property type="term" value="F:protein kinase activator activity"/>
    <property type="evidence" value="ECO:0007669"/>
    <property type="project" value="TreeGrafter"/>
</dbReference>
<dbReference type="InterPro" id="IPR036890">
    <property type="entry name" value="HATPase_C_sf"/>
</dbReference>
<dbReference type="InterPro" id="IPR013767">
    <property type="entry name" value="PAS_fold"/>
</dbReference>
<dbReference type="SUPFAM" id="SSF55785">
    <property type="entry name" value="PYP-like sensor domain (PAS domain)"/>
    <property type="match status" value="1"/>
</dbReference>